<dbReference type="InterPro" id="IPR029501">
    <property type="entry name" value="EndoU_bac"/>
</dbReference>
<feature type="compositionally biased region" description="Basic and acidic residues" evidence="1">
    <location>
        <begin position="243"/>
        <end position="258"/>
    </location>
</feature>
<feature type="domain" description="NAD(+)--protein-arginine ADP-ribosyltransferase Tre1-like N-terminal" evidence="3">
    <location>
        <begin position="50"/>
        <end position="242"/>
    </location>
</feature>
<feature type="domain" description="Bacterial EndoU nuclease" evidence="2">
    <location>
        <begin position="298"/>
        <end position="416"/>
    </location>
</feature>
<dbReference type="RefSeq" id="WP_330513275.1">
    <property type="nucleotide sequence ID" value="NZ_JAZEIH010000024.1"/>
</dbReference>
<proteinExistence type="predicted"/>
<protein>
    <submittedName>
        <fullName evidence="4">EndoU domain-containing protein</fullName>
    </submittedName>
</protein>
<dbReference type="Proteomes" id="UP001343600">
    <property type="component" value="Unassembled WGS sequence"/>
</dbReference>
<name>A0ABU7N8B7_PSEVI</name>
<comment type="caution">
    <text evidence="4">The sequence shown here is derived from an EMBL/GenBank/DDBJ whole genome shotgun (WGS) entry which is preliminary data.</text>
</comment>
<feature type="compositionally biased region" description="Basic and acidic residues" evidence="1">
    <location>
        <begin position="268"/>
        <end position="284"/>
    </location>
</feature>
<evidence type="ECO:0000259" key="3">
    <source>
        <dbReference type="Pfam" id="PF21724"/>
    </source>
</evidence>
<reference evidence="4 5" key="1">
    <citation type="submission" date="2024-01" db="EMBL/GenBank/DDBJ databases">
        <title>Characterization of Pseudomonas viridiflava in Georgia, USA.</title>
        <authorList>
            <person name="Zhao M."/>
            <person name="Dutta B."/>
        </authorList>
    </citation>
    <scope>NUCLEOTIDE SEQUENCE [LARGE SCALE GENOMIC DNA]</scope>
    <source>
        <strain evidence="4 5">21GA0539</strain>
    </source>
</reference>
<feature type="region of interest" description="Disordered" evidence="1">
    <location>
        <begin position="243"/>
        <end position="293"/>
    </location>
</feature>
<accession>A0ABU7N8B7</accession>
<keyword evidence="5" id="KW-1185">Reference proteome</keyword>
<sequence>MLLRGVVPSWFDIENRITHAMGYQGGATYRTHSNERVDSIGLKIRRVSSVRTAFIHAEWEAGRVLRQRYADLDISSVLNDLMDAVTQMAMIVAGSVLTGATLGAGFGAFFGGVGAVPLGVAGGAMGLQVSTWILGVLGLESIAEFFVDGLPKIAEHYVRGIKAAWNGPRGEPGLSPFIQDDPYAQRSATHHIAQGHVEVVTLLLGAIVAYLTRGRGSATVLAQEMRASPKGARLGQWMLEHEDKLKRRPDLQVSEPRKGSLGGQEVPQAHKPEAKSAEVQEKQTSKAPNRSTNTIDFEGHVLNAEVKPGGKVVGGHSIASGEVRVIPGTASAPNTQGVYRAKIQVADPANPGKFLSKTNNGGISTMFPDSWSADRIKSEVNSAFQDRIVSGNRWSGVTPSGVKVEGYLEPKTTVYPKF</sequence>
<dbReference type="InterPro" id="IPR049195">
    <property type="entry name" value="Tre1-like_N"/>
</dbReference>
<dbReference type="Pfam" id="PF21724">
    <property type="entry name" value="DUF6861"/>
    <property type="match status" value="1"/>
</dbReference>
<dbReference type="Pfam" id="PF14436">
    <property type="entry name" value="EndoU_bacteria"/>
    <property type="match status" value="1"/>
</dbReference>
<gene>
    <name evidence="4" type="ORF">V2I87_13880</name>
</gene>
<evidence type="ECO:0000259" key="2">
    <source>
        <dbReference type="Pfam" id="PF14436"/>
    </source>
</evidence>
<dbReference type="EMBL" id="JAZEIP010000021">
    <property type="protein sequence ID" value="MEE4041186.1"/>
    <property type="molecule type" value="Genomic_DNA"/>
</dbReference>
<evidence type="ECO:0000256" key="1">
    <source>
        <dbReference type="SAM" id="MobiDB-lite"/>
    </source>
</evidence>
<evidence type="ECO:0000313" key="4">
    <source>
        <dbReference type="EMBL" id="MEE4041186.1"/>
    </source>
</evidence>
<organism evidence="4 5">
    <name type="scientific">Pseudomonas viridiflava</name>
    <name type="common">Phytomonas viridiflava</name>
    <dbReference type="NCBI Taxonomy" id="33069"/>
    <lineage>
        <taxon>Bacteria</taxon>
        <taxon>Pseudomonadati</taxon>
        <taxon>Pseudomonadota</taxon>
        <taxon>Gammaproteobacteria</taxon>
        <taxon>Pseudomonadales</taxon>
        <taxon>Pseudomonadaceae</taxon>
        <taxon>Pseudomonas</taxon>
    </lineage>
</organism>
<evidence type="ECO:0000313" key="5">
    <source>
        <dbReference type="Proteomes" id="UP001343600"/>
    </source>
</evidence>